<dbReference type="InParanoid" id="H0EJR6"/>
<comment type="caution">
    <text evidence="1">The sequence shown here is derived from an EMBL/GenBank/DDBJ whole genome shotgun (WGS) entry which is preliminary data.</text>
</comment>
<keyword evidence="2" id="KW-1185">Reference proteome</keyword>
<name>H0EJR6_GLAL7</name>
<organism evidence="1 2">
    <name type="scientific">Glarea lozoyensis (strain ATCC 74030 / MF5533)</name>
    <dbReference type="NCBI Taxonomy" id="1104152"/>
    <lineage>
        <taxon>Eukaryota</taxon>
        <taxon>Fungi</taxon>
        <taxon>Dikarya</taxon>
        <taxon>Ascomycota</taxon>
        <taxon>Pezizomycotina</taxon>
        <taxon>Leotiomycetes</taxon>
        <taxon>Helotiales</taxon>
        <taxon>Helotiaceae</taxon>
        <taxon>Glarea</taxon>
    </lineage>
</organism>
<dbReference type="HOGENOM" id="CLU_3207727_0_0_1"/>
<gene>
    <name evidence="1" type="ORF">M7I_2796</name>
</gene>
<dbReference type="Proteomes" id="UP000005446">
    <property type="component" value="Unassembled WGS sequence"/>
</dbReference>
<evidence type="ECO:0000313" key="1">
    <source>
        <dbReference type="EMBL" id="EHL01225.1"/>
    </source>
</evidence>
<dbReference type="EMBL" id="AGUE01000059">
    <property type="protein sequence ID" value="EHL01225.1"/>
    <property type="molecule type" value="Genomic_DNA"/>
</dbReference>
<evidence type="ECO:0000313" key="2">
    <source>
        <dbReference type="Proteomes" id="UP000005446"/>
    </source>
</evidence>
<dbReference type="AlphaFoldDB" id="H0EJR6"/>
<protein>
    <submittedName>
        <fullName evidence="1">Uncharacterized protein</fullName>
    </submittedName>
</protein>
<proteinExistence type="predicted"/>
<reference evidence="1 2" key="1">
    <citation type="journal article" date="2012" name="Eukaryot. Cell">
        <title>Genome sequence of the fungus Glarea lozoyensis: the first genome sequence of a species from the Helotiaceae family.</title>
        <authorList>
            <person name="Youssar L."/>
            <person name="Gruening B.A."/>
            <person name="Erxleben A."/>
            <person name="Guenther S."/>
            <person name="Huettel W."/>
        </authorList>
    </citation>
    <scope>NUCLEOTIDE SEQUENCE [LARGE SCALE GENOMIC DNA]</scope>
    <source>
        <strain evidence="2">ATCC 74030 / MF5533</strain>
    </source>
</reference>
<accession>H0EJR6</accession>
<sequence length="45" mass="5389">MVIISHIYVHSLIFRRAPKATQALQRKSKIIVILRWLQQAKDFNR</sequence>